<sequence length="833" mass="93586">MPSFVTLILMTLCVSPVLAHETLPERARPDRLPARPTLPDLPWLPDTAFGSMQVFLAGGTWSGSLAMAETGRYRFELITSAAVRFSVAGNPVLETSLGDGNQSYITTLDLAAGNHAVQLAPVTGSFASIVLKWRYLGQPADCTDNTFCVSYFANTELSGEPVLETVESHVSHNWGYNSPGQGVPADGFSARWEGSFDFSADTYLFRLTGDDGVRLWLNEELIFDAWRDQEAVNLSRHLTLPAGRHALRLEYYESGFEAQVYLDWRPVNKANQTSAIGVNVHDLNYWSTEWTLLDIFKMSGGWFTQSDDSFDTAEQAQLDLDANGWVRSLPAADDSTRNFRYVAALMLQGNTGAHPAGQYTVLYDGDGSIEYQFDGVYNETLSQPGRHILDVDEPSDRGILLRITATDPKNYIRNIRVIMPGAVCDRDPYQWCNNDGTCSGTTCLPFSEVYTHQRFHPQYLNDLRRYRVIRFLDFFRTNLNETSAWEDRPQMREARWNRWEQGAPYELGMELVNLLNAEPWVNMPALADDGFVRNFAEVVKSDLNEGLPIYLEYGNEIWNTAFLPGFWVEDLAVARWPNSDAEPFTKRMNYHGMRTTQITATWKEMLGEDRVIGVLGGFHTVQAVSEAALDCPLYAAENGGVPCYQNLDALAIGPYFGGYLGSNTFAPSVIGWASEADGGLETLFREITEGGPLYDPNQEPEWERAPQAGAMDEAMGNVTVNKNLADQRGLRLIAYEAGQHLVGIDRYLDDTTLNNLFFAANRDARMGQLYTDYLNGWRERGGELMCMFLSVQLYDRFGSWGLKEYQTQEGAPKFEATMAFIENTPCWWTDCTR</sequence>
<gene>
    <name evidence="3" type="ORF">J3U88_12505</name>
</gene>
<feature type="domain" description="PA14" evidence="2">
    <location>
        <begin position="142"/>
        <end position="280"/>
    </location>
</feature>
<keyword evidence="4" id="KW-1185">Reference proteome</keyword>
<dbReference type="PROSITE" id="PS51820">
    <property type="entry name" value="PA14"/>
    <property type="match status" value="1"/>
</dbReference>
<comment type="caution">
    <text evidence="3">The sequence shown here is derived from an EMBL/GenBank/DDBJ whole genome shotgun (WGS) entry which is preliminary data.</text>
</comment>
<evidence type="ECO:0000313" key="3">
    <source>
        <dbReference type="EMBL" id="MBO1319285.1"/>
    </source>
</evidence>
<dbReference type="Gene3D" id="3.90.182.10">
    <property type="entry name" value="Toxin - Anthrax Protective Antigen,domain 1"/>
    <property type="match status" value="1"/>
</dbReference>
<keyword evidence="1" id="KW-0732">Signal</keyword>
<proteinExistence type="predicted"/>
<protein>
    <recommendedName>
        <fullName evidence="2">PA14 domain-containing protein</fullName>
    </recommendedName>
</protein>
<dbReference type="SUPFAM" id="SSF56988">
    <property type="entry name" value="Anthrax protective antigen"/>
    <property type="match status" value="1"/>
</dbReference>
<dbReference type="RefSeq" id="WP_207859106.1">
    <property type="nucleotide sequence ID" value="NZ_JAFREP010000010.1"/>
</dbReference>
<dbReference type="SMART" id="SM00758">
    <property type="entry name" value="PA14"/>
    <property type="match status" value="1"/>
</dbReference>
<dbReference type="Pfam" id="PF07691">
    <property type="entry name" value="PA14"/>
    <property type="match status" value="1"/>
</dbReference>
<reference evidence="3" key="1">
    <citation type="submission" date="2021-03" db="EMBL/GenBank/DDBJ databases">
        <authorList>
            <person name="Wang G."/>
        </authorList>
    </citation>
    <scope>NUCLEOTIDE SEQUENCE</scope>
    <source>
        <strain evidence="3">KCTC 12899</strain>
    </source>
</reference>
<feature type="chain" id="PRO_5035317026" description="PA14 domain-containing protein" evidence="1">
    <location>
        <begin position="20"/>
        <end position="833"/>
    </location>
</feature>
<dbReference type="InterPro" id="IPR037524">
    <property type="entry name" value="PA14/GLEYA"/>
</dbReference>
<dbReference type="InterPro" id="IPR011658">
    <property type="entry name" value="PA14_dom"/>
</dbReference>
<evidence type="ECO:0000313" key="4">
    <source>
        <dbReference type="Proteomes" id="UP000664417"/>
    </source>
</evidence>
<evidence type="ECO:0000256" key="1">
    <source>
        <dbReference type="SAM" id="SignalP"/>
    </source>
</evidence>
<dbReference type="EMBL" id="JAFREP010000010">
    <property type="protein sequence ID" value="MBO1319285.1"/>
    <property type="molecule type" value="Genomic_DNA"/>
</dbReference>
<dbReference type="Proteomes" id="UP000664417">
    <property type="component" value="Unassembled WGS sequence"/>
</dbReference>
<accession>A0A8J7QJD9</accession>
<feature type="signal peptide" evidence="1">
    <location>
        <begin position="1"/>
        <end position="19"/>
    </location>
</feature>
<name>A0A8J7QJD9_9BACT</name>
<dbReference type="AlphaFoldDB" id="A0A8J7QJD9"/>
<organism evidence="3 4">
    <name type="scientific">Acanthopleuribacter pedis</name>
    <dbReference type="NCBI Taxonomy" id="442870"/>
    <lineage>
        <taxon>Bacteria</taxon>
        <taxon>Pseudomonadati</taxon>
        <taxon>Acidobacteriota</taxon>
        <taxon>Holophagae</taxon>
        <taxon>Acanthopleuribacterales</taxon>
        <taxon>Acanthopleuribacteraceae</taxon>
        <taxon>Acanthopleuribacter</taxon>
    </lineage>
</organism>
<evidence type="ECO:0000259" key="2">
    <source>
        <dbReference type="PROSITE" id="PS51820"/>
    </source>
</evidence>